<dbReference type="FunCoup" id="A0A6P6Y9H8">
    <property type="interactions" value="295"/>
</dbReference>
<evidence type="ECO:0000256" key="5">
    <source>
        <dbReference type="ARBA" id="ARBA00023163"/>
    </source>
</evidence>
<dbReference type="PANTHER" id="PTHR12707">
    <property type="entry name" value="PINN"/>
    <property type="match status" value="1"/>
</dbReference>
<feature type="domain" description="Pinin/SDK/MemA protein" evidence="10">
    <location>
        <begin position="116"/>
        <end position="237"/>
    </location>
</feature>
<proteinExistence type="inferred from homology"/>
<dbReference type="InterPro" id="IPR039853">
    <property type="entry name" value="Pinin"/>
</dbReference>
<feature type="compositionally biased region" description="Basic and acidic residues" evidence="9">
    <location>
        <begin position="358"/>
        <end position="385"/>
    </location>
</feature>
<keyword evidence="11" id="KW-1185">Reference proteome</keyword>
<keyword evidence="8" id="KW-0175">Coiled coil</keyword>
<feature type="compositionally biased region" description="Basic and acidic residues" evidence="9">
    <location>
        <begin position="30"/>
        <end position="42"/>
    </location>
</feature>
<dbReference type="Pfam" id="PF04696">
    <property type="entry name" value="Pinin_SDK_memA"/>
    <property type="match status" value="1"/>
</dbReference>
<evidence type="ECO:0000256" key="1">
    <source>
        <dbReference type="ARBA" id="ARBA00004123"/>
    </source>
</evidence>
<dbReference type="GO" id="GO:0006397">
    <property type="term" value="P:mRNA processing"/>
    <property type="evidence" value="ECO:0007669"/>
    <property type="project" value="UniProtKB-KW"/>
</dbReference>
<dbReference type="Proteomes" id="UP000515146">
    <property type="component" value="Unplaced"/>
</dbReference>
<feature type="coiled-coil region" evidence="8">
    <location>
        <begin position="135"/>
        <end position="183"/>
    </location>
</feature>
<dbReference type="OrthoDB" id="330772at2759"/>
<evidence type="ECO:0000256" key="6">
    <source>
        <dbReference type="ARBA" id="ARBA00023187"/>
    </source>
</evidence>
<dbReference type="InterPro" id="IPR006786">
    <property type="entry name" value="Pinin_SDK_MemA"/>
</dbReference>
<feature type="region of interest" description="Disordered" evidence="9">
    <location>
        <begin position="30"/>
        <end position="76"/>
    </location>
</feature>
<keyword evidence="5" id="KW-0804">Transcription</keyword>
<evidence type="ECO:0000256" key="9">
    <source>
        <dbReference type="SAM" id="MobiDB-lite"/>
    </source>
</evidence>
<dbReference type="RefSeq" id="XP_027201234.1">
    <property type="nucleotide sequence ID" value="XM_027345433.1"/>
</dbReference>
<dbReference type="GO" id="GO:0071013">
    <property type="term" value="C:catalytic step 2 spliceosome"/>
    <property type="evidence" value="ECO:0007669"/>
    <property type="project" value="TreeGrafter"/>
</dbReference>
<gene>
    <name evidence="12" type="primary">LOC113795241</name>
</gene>
<feature type="compositionally biased region" description="Basic residues" evidence="9">
    <location>
        <begin position="386"/>
        <end position="404"/>
    </location>
</feature>
<keyword evidence="3" id="KW-0507">mRNA processing</keyword>
<feature type="region of interest" description="Disordered" evidence="9">
    <location>
        <begin position="354"/>
        <end position="404"/>
    </location>
</feature>
<dbReference type="GO" id="GO:0008380">
    <property type="term" value="P:RNA splicing"/>
    <property type="evidence" value="ECO:0007669"/>
    <property type="project" value="UniProtKB-KW"/>
</dbReference>
<sequence length="404" mass="47754">MNLFEKLESSYNLLEKSLIDIDDNIKKITGKDPNRSLFDDNGRNNNNQRSSSFRQSSSFAGNKRKLNEFGGDDHFNVDNDDNEIQYKRSLQSQVVATSWEMKHRNQVLEEQKLDKKSMSRNRRMFGHILGTLEKFKNEQSQRKDLQKRAEIEQKLDQADEQEREQLKNEREKLFKERTKKRLQMKCLEMKLQRAEIHKKWEQSQQYLGNFIETKVKPNIFYMPAKHTPETLKRSQETKDKYRIIFAEKRAKIQKELNEIDELYRINNDDEDDDNVENNLAKAANENELKIHSKDLPITTTTTTLNDNRLIKDQKESSNNSHVVEKKNGHFNQMETIRNGRKSLLQNTTVAAATSAVKKRNDDVHHQSAKIEADDKNEIKTKEIKNSGHHHQQQQKHSHHHRHHH</sequence>
<evidence type="ECO:0000313" key="11">
    <source>
        <dbReference type="Proteomes" id="UP000515146"/>
    </source>
</evidence>
<dbReference type="PANTHER" id="PTHR12707:SF0">
    <property type="entry name" value="PININ"/>
    <property type="match status" value="1"/>
</dbReference>
<feature type="compositionally biased region" description="Low complexity" evidence="9">
    <location>
        <begin position="43"/>
        <end position="61"/>
    </location>
</feature>
<evidence type="ECO:0000259" key="10">
    <source>
        <dbReference type="Pfam" id="PF04696"/>
    </source>
</evidence>
<evidence type="ECO:0000256" key="4">
    <source>
        <dbReference type="ARBA" id="ARBA00023015"/>
    </source>
</evidence>
<feature type="compositionally biased region" description="Basic and acidic residues" evidence="9">
    <location>
        <begin position="65"/>
        <end position="76"/>
    </location>
</feature>
<keyword evidence="7" id="KW-0539">Nucleus</keyword>
<name>A0A6P6Y9H8_DERPT</name>
<accession>A0A6P6Y9H8</accession>
<evidence type="ECO:0000256" key="3">
    <source>
        <dbReference type="ARBA" id="ARBA00022664"/>
    </source>
</evidence>
<protein>
    <submittedName>
        <fullName evidence="12">Pinin-like</fullName>
    </submittedName>
</protein>
<evidence type="ECO:0000313" key="12">
    <source>
        <dbReference type="RefSeq" id="XP_027201234.1"/>
    </source>
</evidence>
<evidence type="ECO:0000256" key="7">
    <source>
        <dbReference type="ARBA" id="ARBA00023242"/>
    </source>
</evidence>
<evidence type="ECO:0000256" key="2">
    <source>
        <dbReference type="ARBA" id="ARBA00010386"/>
    </source>
</evidence>
<feature type="non-terminal residue" evidence="12">
    <location>
        <position position="404"/>
    </location>
</feature>
<keyword evidence="4" id="KW-0805">Transcription regulation</keyword>
<keyword evidence="6" id="KW-0508">mRNA splicing</keyword>
<dbReference type="InParanoid" id="A0A6P6Y9H8"/>
<comment type="similarity">
    <text evidence="2">Belongs to the pinin family.</text>
</comment>
<comment type="subcellular location">
    <subcellularLocation>
        <location evidence="1">Nucleus</location>
    </subcellularLocation>
</comment>
<evidence type="ECO:0000256" key="8">
    <source>
        <dbReference type="SAM" id="Coils"/>
    </source>
</evidence>
<dbReference type="KEGG" id="dpte:113795241"/>
<reference evidence="12" key="1">
    <citation type="submission" date="2025-08" db="UniProtKB">
        <authorList>
            <consortium name="RefSeq"/>
        </authorList>
    </citation>
    <scope>IDENTIFICATION</scope>
    <source>
        <strain evidence="12">Airmid</strain>
    </source>
</reference>
<organism evidence="11 12">
    <name type="scientific">Dermatophagoides pteronyssinus</name>
    <name type="common">European house dust mite</name>
    <dbReference type="NCBI Taxonomy" id="6956"/>
    <lineage>
        <taxon>Eukaryota</taxon>
        <taxon>Metazoa</taxon>
        <taxon>Ecdysozoa</taxon>
        <taxon>Arthropoda</taxon>
        <taxon>Chelicerata</taxon>
        <taxon>Arachnida</taxon>
        <taxon>Acari</taxon>
        <taxon>Acariformes</taxon>
        <taxon>Sarcoptiformes</taxon>
        <taxon>Astigmata</taxon>
        <taxon>Psoroptidia</taxon>
        <taxon>Analgoidea</taxon>
        <taxon>Pyroglyphidae</taxon>
        <taxon>Dermatophagoidinae</taxon>
        <taxon>Dermatophagoides</taxon>
    </lineage>
</organism>
<dbReference type="AlphaFoldDB" id="A0A6P6Y9H8"/>
<dbReference type="OMA" id="RDFKAWE"/>